<accession>A0AAV3YC03</accession>
<dbReference type="Proteomes" id="UP000735302">
    <property type="component" value="Unassembled WGS sequence"/>
</dbReference>
<comment type="caution">
    <text evidence="1">The sequence shown here is derived from an EMBL/GenBank/DDBJ whole genome shotgun (WGS) entry which is preliminary data.</text>
</comment>
<sequence length="110" mass="12956">MIEYNFQRKREPTLEAAVHVSTIHVWKHSSVIGTRAHQVGCDFHLVEASELTFVSYSLALTATSATSILHVSHYKPRRFQHRLCWIQRSVNIIYYKQEREAVYMSYHLLH</sequence>
<protein>
    <submittedName>
        <fullName evidence="1">Uncharacterized protein</fullName>
    </submittedName>
</protein>
<evidence type="ECO:0000313" key="2">
    <source>
        <dbReference type="Proteomes" id="UP000735302"/>
    </source>
</evidence>
<organism evidence="1 2">
    <name type="scientific">Plakobranchus ocellatus</name>
    <dbReference type="NCBI Taxonomy" id="259542"/>
    <lineage>
        <taxon>Eukaryota</taxon>
        <taxon>Metazoa</taxon>
        <taxon>Spiralia</taxon>
        <taxon>Lophotrochozoa</taxon>
        <taxon>Mollusca</taxon>
        <taxon>Gastropoda</taxon>
        <taxon>Heterobranchia</taxon>
        <taxon>Euthyneura</taxon>
        <taxon>Panpulmonata</taxon>
        <taxon>Sacoglossa</taxon>
        <taxon>Placobranchoidea</taxon>
        <taxon>Plakobranchidae</taxon>
        <taxon>Plakobranchus</taxon>
    </lineage>
</organism>
<evidence type="ECO:0000313" key="1">
    <source>
        <dbReference type="EMBL" id="GFN79788.1"/>
    </source>
</evidence>
<dbReference type="EMBL" id="BLXT01000744">
    <property type="protein sequence ID" value="GFN79788.1"/>
    <property type="molecule type" value="Genomic_DNA"/>
</dbReference>
<proteinExistence type="predicted"/>
<name>A0AAV3YC03_9GAST</name>
<reference evidence="1 2" key="1">
    <citation type="journal article" date="2021" name="Elife">
        <title>Chloroplast acquisition without the gene transfer in kleptoplastic sea slugs, Plakobranchus ocellatus.</title>
        <authorList>
            <person name="Maeda T."/>
            <person name="Takahashi S."/>
            <person name="Yoshida T."/>
            <person name="Shimamura S."/>
            <person name="Takaki Y."/>
            <person name="Nagai Y."/>
            <person name="Toyoda A."/>
            <person name="Suzuki Y."/>
            <person name="Arimoto A."/>
            <person name="Ishii H."/>
            <person name="Satoh N."/>
            <person name="Nishiyama T."/>
            <person name="Hasebe M."/>
            <person name="Maruyama T."/>
            <person name="Minagawa J."/>
            <person name="Obokata J."/>
            <person name="Shigenobu S."/>
        </authorList>
    </citation>
    <scope>NUCLEOTIDE SEQUENCE [LARGE SCALE GENOMIC DNA]</scope>
</reference>
<dbReference type="AlphaFoldDB" id="A0AAV3YC03"/>
<keyword evidence="2" id="KW-1185">Reference proteome</keyword>
<gene>
    <name evidence="1" type="ORF">PoB_000629400</name>
</gene>